<dbReference type="KEGG" id="tmz:Tmz1t_2700"/>
<dbReference type="HOGENOM" id="CLU_1174974_0_0_4"/>
<gene>
    <name evidence="2" type="ordered locus">Tmz1t_2700</name>
</gene>
<dbReference type="EMBL" id="CP001281">
    <property type="protein sequence ID" value="ACR01302.1"/>
    <property type="molecule type" value="Genomic_DNA"/>
</dbReference>
<dbReference type="STRING" id="85643.Tmz1t_2700"/>
<feature type="signal peptide" evidence="1">
    <location>
        <begin position="1"/>
        <end position="23"/>
    </location>
</feature>
<dbReference type="Proteomes" id="UP000002186">
    <property type="component" value="Chromosome"/>
</dbReference>
<dbReference type="PROSITE" id="PS51257">
    <property type="entry name" value="PROKAR_LIPOPROTEIN"/>
    <property type="match status" value="1"/>
</dbReference>
<reference evidence="2 3" key="2">
    <citation type="journal article" date="2012" name="Stand. Genomic Sci.">
        <title>Complete genome sequence of Thauera aminoaromatica strain MZ1T.</title>
        <authorList>
            <person name="Jiang K."/>
            <person name="Sanseverino J."/>
            <person name="Chauhan A."/>
            <person name="Lucas S."/>
            <person name="Copeland A."/>
            <person name="Lapidus A."/>
            <person name="Del Rio T.G."/>
            <person name="Dalin E."/>
            <person name="Tice H."/>
            <person name="Bruce D."/>
            <person name="Goodwin L."/>
            <person name="Pitluck S."/>
            <person name="Sims D."/>
            <person name="Brettin T."/>
            <person name="Detter J.C."/>
            <person name="Han C."/>
            <person name="Chang Y.J."/>
            <person name="Larimer F."/>
            <person name="Land M."/>
            <person name="Hauser L."/>
            <person name="Kyrpides N.C."/>
            <person name="Mikhailova N."/>
            <person name="Moser S."/>
            <person name="Jegier P."/>
            <person name="Close D."/>
            <person name="Debruyn J.M."/>
            <person name="Wang Y."/>
            <person name="Layton A.C."/>
            <person name="Allen M.S."/>
            <person name="Sayler G.S."/>
        </authorList>
    </citation>
    <scope>NUCLEOTIDE SEQUENCE [LARGE SCALE GENOMIC DNA]</scope>
    <source>
        <strain evidence="2 3">MZ1T</strain>
    </source>
</reference>
<evidence type="ECO:0000256" key="1">
    <source>
        <dbReference type="SAM" id="SignalP"/>
    </source>
</evidence>
<proteinExistence type="predicted"/>
<name>C4KA76_THASP</name>
<dbReference type="OrthoDB" id="9150218at2"/>
<evidence type="ECO:0000313" key="3">
    <source>
        <dbReference type="Proteomes" id="UP000002186"/>
    </source>
</evidence>
<sequence>MRRRFLIRLAVATLGTALMTACRGPLPTAPPAPLTESQARYLESRQRMLQRFGRPGFELVVDALAGQEFLGVEFFPEYANQSFYRAGGQTLRSQAKLILSQPVPERARILWRDTSERRFIEGVGSRYAGNILGDETIEVGSRIPQELIDDLERDPRGNLRLKFRMSKDGTLFGWDIQRRPGYDPNLRDPQGRDIHFPAVHSFAGGDFREAEIVNGKVVRKGWHIERRTGRKVETDY</sequence>
<dbReference type="AlphaFoldDB" id="C4KA76"/>
<keyword evidence="1" id="KW-0732">Signal</keyword>
<evidence type="ECO:0000313" key="2">
    <source>
        <dbReference type="EMBL" id="ACR01302.1"/>
    </source>
</evidence>
<dbReference type="RefSeq" id="WP_012585620.1">
    <property type="nucleotide sequence ID" value="NC_011662.2"/>
</dbReference>
<accession>C4KA76</accession>
<protein>
    <submittedName>
        <fullName evidence="2">Uncharacterized protein</fullName>
    </submittedName>
</protein>
<reference evidence="3" key="1">
    <citation type="submission" date="2009-05" db="EMBL/GenBank/DDBJ databases">
        <title>Complete sequence of chromosome of Thauera sp. MZ1T.</title>
        <authorList>
            <consortium name="US DOE Joint Genome Institute"/>
            <person name="Lucas S."/>
            <person name="Copeland A."/>
            <person name="Lapidus A."/>
            <person name="Glavina del Rio T."/>
            <person name="Dalin E."/>
            <person name="Tice H."/>
            <person name="Bruce D."/>
            <person name="Goodwin L."/>
            <person name="Pitluck S."/>
            <person name="Sims D."/>
            <person name="Brettin T."/>
            <person name="Detter J.C."/>
            <person name="Han C."/>
            <person name="Larimer F."/>
            <person name="Land M."/>
            <person name="Hauser L."/>
            <person name="Kyrpides N."/>
            <person name="Mikhailova N."/>
            <person name="Sayler G.S."/>
        </authorList>
    </citation>
    <scope>NUCLEOTIDE SEQUENCE [LARGE SCALE GENOMIC DNA]</scope>
    <source>
        <strain evidence="3">MZ1T</strain>
    </source>
</reference>
<keyword evidence="3" id="KW-1185">Reference proteome</keyword>
<organism evidence="2 3">
    <name type="scientific">Thauera aminoaromatica</name>
    <dbReference type="NCBI Taxonomy" id="164330"/>
    <lineage>
        <taxon>Bacteria</taxon>
        <taxon>Pseudomonadati</taxon>
        <taxon>Pseudomonadota</taxon>
        <taxon>Betaproteobacteria</taxon>
        <taxon>Rhodocyclales</taxon>
        <taxon>Zoogloeaceae</taxon>
        <taxon>Thauera</taxon>
    </lineage>
</organism>
<feature type="chain" id="PRO_5002939904" evidence="1">
    <location>
        <begin position="24"/>
        <end position="236"/>
    </location>
</feature>